<reference evidence="8 9" key="1">
    <citation type="submission" date="2011-11" db="EMBL/GenBank/DDBJ databases">
        <title>The Noncontiguous Finished sequence of Saccharomonospora cyanea NA-134.</title>
        <authorList>
            <consortium name="US DOE Joint Genome Institute"/>
            <person name="Lucas S."/>
            <person name="Han J."/>
            <person name="Lapidus A."/>
            <person name="Cheng J.-F."/>
            <person name="Goodwin L."/>
            <person name="Pitluck S."/>
            <person name="Peters L."/>
            <person name="Ovchinnikova G."/>
            <person name="Lu M."/>
            <person name="Detter J.C."/>
            <person name="Han C."/>
            <person name="Tapia R."/>
            <person name="Land M."/>
            <person name="Hauser L."/>
            <person name="Kyrpides N."/>
            <person name="Ivanova N."/>
            <person name="Pagani I."/>
            <person name="Brambilla E.-M."/>
            <person name="Klenk H.-P."/>
            <person name="Woyke T."/>
        </authorList>
    </citation>
    <scope>NUCLEOTIDE SEQUENCE [LARGE SCALE GENOMIC DNA]</scope>
    <source>
        <strain evidence="8 9">NA-134</strain>
    </source>
</reference>
<dbReference type="Pfam" id="PF04686">
    <property type="entry name" value="SsgA"/>
    <property type="match status" value="1"/>
</dbReference>
<dbReference type="InterPro" id="IPR038658">
    <property type="entry name" value="SsgB_sf"/>
</dbReference>
<gene>
    <name evidence="8" type="ORF">SaccyDRAFT_0221</name>
</gene>
<comment type="similarity">
    <text evidence="2">Belongs to the SsgA family.</text>
</comment>
<dbReference type="GO" id="GO:0030435">
    <property type="term" value="P:sporulation resulting in formation of a cellular spore"/>
    <property type="evidence" value="ECO:0007669"/>
    <property type="project" value="UniProtKB-KW"/>
</dbReference>
<dbReference type="HOGENOM" id="CLU_126599_0_0_11"/>
<dbReference type="Gene3D" id="2.30.31.20">
    <property type="entry name" value="Sporulation-specific cell division protein SsgB"/>
    <property type="match status" value="1"/>
</dbReference>
<feature type="compositionally biased region" description="Basic and acidic residues" evidence="7">
    <location>
        <begin position="7"/>
        <end position="20"/>
    </location>
</feature>
<dbReference type="InterPro" id="IPR006776">
    <property type="entry name" value="SsgB"/>
</dbReference>
<proteinExistence type="inferred from homology"/>
<evidence type="ECO:0000256" key="1">
    <source>
        <dbReference type="ARBA" id="ARBA00004431"/>
    </source>
</evidence>
<evidence type="ECO:0000256" key="2">
    <source>
        <dbReference type="ARBA" id="ARBA00009323"/>
    </source>
</evidence>
<evidence type="ECO:0000313" key="8">
    <source>
        <dbReference type="EMBL" id="EHR59160.1"/>
    </source>
</evidence>
<dbReference type="Proteomes" id="UP000002791">
    <property type="component" value="Chromosome"/>
</dbReference>
<dbReference type="EMBL" id="CM001440">
    <property type="protein sequence ID" value="EHR59160.1"/>
    <property type="molecule type" value="Genomic_DNA"/>
</dbReference>
<keyword evidence="5" id="KW-0717">Septation</keyword>
<comment type="subcellular location">
    <subcellularLocation>
        <location evidence="1">Cell septum</location>
    </subcellularLocation>
</comment>
<dbReference type="eggNOG" id="ENOG5032RFA">
    <property type="taxonomic scope" value="Bacteria"/>
</dbReference>
<dbReference type="RefSeq" id="WP_005452795.1">
    <property type="nucleotide sequence ID" value="NZ_CM001440.1"/>
</dbReference>
<accession>H5XD80</accession>
<keyword evidence="9" id="KW-1185">Reference proteome</keyword>
<dbReference type="AlphaFoldDB" id="H5XD80"/>
<keyword evidence="4" id="KW-0749">Sporulation</keyword>
<dbReference type="OrthoDB" id="3853096at2"/>
<evidence type="ECO:0000256" key="5">
    <source>
        <dbReference type="ARBA" id="ARBA00023210"/>
    </source>
</evidence>
<evidence type="ECO:0000313" key="9">
    <source>
        <dbReference type="Proteomes" id="UP000002791"/>
    </source>
</evidence>
<evidence type="ECO:0000256" key="3">
    <source>
        <dbReference type="ARBA" id="ARBA00022618"/>
    </source>
</evidence>
<keyword evidence="3 8" id="KW-0132">Cell division</keyword>
<evidence type="ECO:0000256" key="6">
    <source>
        <dbReference type="ARBA" id="ARBA00023306"/>
    </source>
</evidence>
<name>H5XD80_9PSEU</name>
<keyword evidence="6" id="KW-0131">Cell cycle</keyword>
<evidence type="ECO:0000256" key="4">
    <source>
        <dbReference type="ARBA" id="ARBA00022969"/>
    </source>
</evidence>
<dbReference type="STRING" id="882082.SaccyDRAFT_0221"/>
<sequence length="160" mass="17516">MDVFIKGNDRTRQAGATDGRERAVDNNAVHQNQFVYLSGCETPVLSRLTYAPSAPFTVALAFRVEPGEWVEWEFSRDLLITGLHAPAGIGDVRIRPDLSPSDDDVLVIELESPDGYAAVEINKGDVKAFVDATLTRVPLGYESDRLDIDAVITNLTTARP</sequence>
<protein>
    <submittedName>
        <fullName evidence="8">Sporulation and cell division protein, SsgA</fullName>
    </submittedName>
</protein>
<dbReference type="GO" id="GO:0000917">
    <property type="term" value="P:division septum assembly"/>
    <property type="evidence" value="ECO:0007669"/>
    <property type="project" value="UniProtKB-KW"/>
</dbReference>
<feature type="region of interest" description="Disordered" evidence="7">
    <location>
        <begin position="1"/>
        <end position="20"/>
    </location>
</feature>
<dbReference type="GO" id="GO:0030428">
    <property type="term" value="C:cell septum"/>
    <property type="evidence" value="ECO:0007669"/>
    <property type="project" value="UniProtKB-SubCell"/>
</dbReference>
<evidence type="ECO:0000256" key="7">
    <source>
        <dbReference type="SAM" id="MobiDB-lite"/>
    </source>
</evidence>
<organism evidence="8 9">
    <name type="scientific">Saccharomonospora cyanea NA-134</name>
    <dbReference type="NCBI Taxonomy" id="882082"/>
    <lineage>
        <taxon>Bacteria</taxon>
        <taxon>Bacillati</taxon>
        <taxon>Actinomycetota</taxon>
        <taxon>Actinomycetes</taxon>
        <taxon>Pseudonocardiales</taxon>
        <taxon>Pseudonocardiaceae</taxon>
        <taxon>Saccharomonospora</taxon>
    </lineage>
</organism>